<accession>A0A750P4B2</accession>
<dbReference type="EMBL" id="DAAVPB010000017">
    <property type="protein sequence ID" value="HAF6370531.1"/>
    <property type="molecule type" value="Genomic_DNA"/>
</dbReference>
<evidence type="ECO:0000313" key="1">
    <source>
        <dbReference type="EMBL" id="HAF6370531.1"/>
    </source>
</evidence>
<name>A0A750P4B2_SALER</name>
<comment type="caution">
    <text evidence="1">The sequence shown here is derived from an EMBL/GenBank/DDBJ whole genome shotgun (WGS) entry which is preliminary data.</text>
</comment>
<gene>
    <name evidence="1" type="ORF">G8N11_003467</name>
</gene>
<reference evidence="1" key="1">
    <citation type="journal article" date="2018" name="Genome Biol.">
        <title>SKESA: strategic k-mer extension for scrupulous assemblies.</title>
        <authorList>
            <person name="Souvorov A."/>
            <person name="Agarwala R."/>
            <person name="Lipman D.J."/>
        </authorList>
    </citation>
    <scope>NUCLEOTIDE SEQUENCE</scope>
    <source>
        <strain evidence="1">MA.JE_S09-001881</strain>
    </source>
</reference>
<sequence length="48" mass="5249">MKPVSAVDCSPAWRPGFPGGILMPAGESRKQCVYICVLKNKLTTKIKE</sequence>
<dbReference type="AlphaFoldDB" id="A0A750P4B2"/>
<organism evidence="1">
    <name type="scientific">Salmonella enterica</name>
    <name type="common">Salmonella choleraesuis</name>
    <dbReference type="NCBI Taxonomy" id="28901"/>
    <lineage>
        <taxon>Bacteria</taxon>
        <taxon>Pseudomonadati</taxon>
        <taxon>Pseudomonadota</taxon>
        <taxon>Gammaproteobacteria</taxon>
        <taxon>Enterobacterales</taxon>
        <taxon>Enterobacteriaceae</taxon>
        <taxon>Salmonella</taxon>
    </lineage>
</organism>
<protein>
    <submittedName>
        <fullName evidence="1">Uncharacterized protein</fullName>
    </submittedName>
</protein>
<proteinExistence type="predicted"/>
<reference evidence="1" key="2">
    <citation type="submission" date="2020-02" db="EMBL/GenBank/DDBJ databases">
        <authorList>
            <consortium name="NCBI Pathogen Detection Project"/>
        </authorList>
    </citation>
    <scope>NUCLEOTIDE SEQUENCE</scope>
    <source>
        <strain evidence="1">MA.JE_S09-001881</strain>
    </source>
</reference>